<dbReference type="Gene3D" id="2.80.10.50">
    <property type="match status" value="2"/>
</dbReference>
<dbReference type="PROSITE" id="PS50231">
    <property type="entry name" value="RICIN_B_LECTIN"/>
    <property type="match status" value="2"/>
</dbReference>
<evidence type="ECO:0000313" key="3">
    <source>
        <dbReference type="EMBL" id="KAK7055442.1"/>
    </source>
</evidence>
<feature type="domain" description="Ricin B lectin" evidence="2">
    <location>
        <begin position="26"/>
        <end position="160"/>
    </location>
</feature>
<keyword evidence="4" id="KW-1185">Reference proteome</keyword>
<dbReference type="CDD" id="cd00161">
    <property type="entry name" value="beta-trefoil_Ricin-like"/>
    <property type="match status" value="2"/>
</dbReference>
<comment type="caution">
    <text evidence="3">The sequence shown here is derived from an EMBL/GenBank/DDBJ whole genome shotgun (WGS) entry which is preliminary data.</text>
</comment>
<organism evidence="3 4">
    <name type="scientific">Favolaschia claudopus</name>
    <dbReference type="NCBI Taxonomy" id="2862362"/>
    <lineage>
        <taxon>Eukaryota</taxon>
        <taxon>Fungi</taxon>
        <taxon>Dikarya</taxon>
        <taxon>Basidiomycota</taxon>
        <taxon>Agaricomycotina</taxon>
        <taxon>Agaricomycetes</taxon>
        <taxon>Agaricomycetidae</taxon>
        <taxon>Agaricales</taxon>
        <taxon>Marasmiineae</taxon>
        <taxon>Mycenaceae</taxon>
        <taxon>Favolaschia</taxon>
    </lineage>
</organism>
<sequence>MISASIVALSAFVLSASAGQIQSRSPSFWNAGIQGCVAVPENADGAPVEIHNCNTEDLKLQDWNATFAIRGATSPSPITIFGGSKCLDVTGGVNKAGTKLQTWSCSGGPNQKWINNLDGTFQWAGSNLCIDLTDGKINDGNQLQLWTCDGGNQNQKWGNAPNPDNGGGPQIILGGNTNNQTDDVKGQPFCIGASSNTDGAAVILAGCGIGNQGPNPSGTNFTWSIPFAPLTGQIRTFDNKCLDVPNGNKADGVKLQIWTCSGGPNQQFHIDQDSISWTGNGKVLDISNGISAIGTPIQLWTAFPGSLNQRWQIDPVQGPR</sequence>
<evidence type="ECO:0000259" key="2">
    <source>
        <dbReference type="SMART" id="SM00458"/>
    </source>
</evidence>
<proteinExistence type="predicted"/>
<accession>A0AAW0DRD9</accession>
<feature type="chain" id="PRO_5043339891" evidence="1">
    <location>
        <begin position="19"/>
        <end position="320"/>
    </location>
</feature>
<dbReference type="Pfam" id="PF00652">
    <property type="entry name" value="Ricin_B_lectin"/>
    <property type="match status" value="2"/>
</dbReference>
<feature type="domain" description="Ricin B lectin" evidence="2">
    <location>
        <begin position="175"/>
        <end position="314"/>
    </location>
</feature>
<evidence type="ECO:0000313" key="4">
    <source>
        <dbReference type="Proteomes" id="UP001362999"/>
    </source>
</evidence>
<dbReference type="Proteomes" id="UP001362999">
    <property type="component" value="Unassembled WGS sequence"/>
</dbReference>
<dbReference type="InterPro" id="IPR000772">
    <property type="entry name" value="Ricin_B_lectin"/>
</dbReference>
<feature type="signal peptide" evidence="1">
    <location>
        <begin position="1"/>
        <end position="18"/>
    </location>
</feature>
<dbReference type="AlphaFoldDB" id="A0AAW0DRD9"/>
<dbReference type="SUPFAM" id="SSF50370">
    <property type="entry name" value="Ricin B-like lectins"/>
    <property type="match status" value="2"/>
</dbReference>
<keyword evidence="1" id="KW-0732">Signal</keyword>
<dbReference type="SMART" id="SM00458">
    <property type="entry name" value="RICIN"/>
    <property type="match status" value="2"/>
</dbReference>
<gene>
    <name evidence="3" type="ORF">R3P38DRAFT_3253502</name>
</gene>
<dbReference type="InterPro" id="IPR035992">
    <property type="entry name" value="Ricin_B-like_lectins"/>
</dbReference>
<name>A0AAW0DRD9_9AGAR</name>
<dbReference type="EMBL" id="JAWWNJ010000005">
    <property type="protein sequence ID" value="KAK7055442.1"/>
    <property type="molecule type" value="Genomic_DNA"/>
</dbReference>
<protein>
    <submittedName>
        <fullName evidence="3">Ricin B lectin domain-containing protein</fullName>
    </submittedName>
</protein>
<reference evidence="3 4" key="1">
    <citation type="journal article" date="2024" name="J Genomics">
        <title>Draft genome sequencing and assembly of Favolaschia claudopus CIRM-BRFM 2984 isolated from oak limbs.</title>
        <authorList>
            <person name="Navarro D."/>
            <person name="Drula E."/>
            <person name="Chaduli D."/>
            <person name="Cazenave R."/>
            <person name="Ahrendt S."/>
            <person name="Wang J."/>
            <person name="Lipzen A."/>
            <person name="Daum C."/>
            <person name="Barry K."/>
            <person name="Grigoriev I.V."/>
            <person name="Favel A."/>
            <person name="Rosso M.N."/>
            <person name="Martin F."/>
        </authorList>
    </citation>
    <scope>NUCLEOTIDE SEQUENCE [LARGE SCALE GENOMIC DNA]</scope>
    <source>
        <strain evidence="3 4">CIRM-BRFM 2984</strain>
    </source>
</reference>
<evidence type="ECO:0000256" key="1">
    <source>
        <dbReference type="SAM" id="SignalP"/>
    </source>
</evidence>